<proteinExistence type="predicted"/>
<keyword evidence="3" id="KW-1185">Reference proteome</keyword>
<feature type="transmembrane region" description="Helical" evidence="1">
    <location>
        <begin position="29"/>
        <end position="48"/>
    </location>
</feature>
<accession>A0A1M4W3Y5</accession>
<dbReference type="RefSeq" id="WP_073192993.1">
    <property type="nucleotide sequence ID" value="NZ_FQTW01000005.1"/>
</dbReference>
<keyword evidence="1" id="KW-0472">Membrane</keyword>
<sequence>MLQPIIHYSLHFVFIAWFAHQFKRQEFGWFKVYLILLSSMLIDIDHLWATPIFDPNRCSVGFHTFHSEISIALYILVFLFSKEYWLKLLTFGLIFHIITDEIDCLMSTYF</sequence>
<gene>
    <name evidence="2" type="ORF">SAMN05444278_10565</name>
</gene>
<dbReference type="EMBL" id="FQTW01000005">
    <property type="protein sequence ID" value="SHE75919.1"/>
    <property type="molecule type" value="Genomic_DNA"/>
</dbReference>
<dbReference type="Proteomes" id="UP000184462">
    <property type="component" value="Unassembled WGS sequence"/>
</dbReference>
<feature type="transmembrane region" description="Helical" evidence="1">
    <location>
        <begin position="60"/>
        <end position="80"/>
    </location>
</feature>
<protein>
    <recommendedName>
        <fullName evidence="4">LexA-binding, inner membrane-associated hydrolase</fullName>
    </recommendedName>
</protein>
<keyword evidence="1" id="KW-0812">Transmembrane</keyword>
<evidence type="ECO:0008006" key="4">
    <source>
        <dbReference type="Google" id="ProtNLM"/>
    </source>
</evidence>
<reference evidence="2 3" key="1">
    <citation type="submission" date="2016-11" db="EMBL/GenBank/DDBJ databases">
        <authorList>
            <person name="Jaros S."/>
            <person name="Januszkiewicz K."/>
            <person name="Wedrychowicz H."/>
        </authorList>
    </citation>
    <scope>NUCLEOTIDE SEQUENCE [LARGE SCALE GENOMIC DNA]</scope>
    <source>
        <strain evidence="2 3">DSM 25661</strain>
    </source>
</reference>
<keyword evidence="1" id="KW-1133">Transmembrane helix</keyword>
<dbReference type="AlphaFoldDB" id="A0A1M4W3Y5"/>
<name>A0A1M4W3Y5_9FLAO</name>
<dbReference type="Pfam" id="PF19617">
    <property type="entry name" value="DUF6122"/>
    <property type="match status" value="1"/>
</dbReference>
<evidence type="ECO:0000313" key="3">
    <source>
        <dbReference type="Proteomes" id="UP000184462"/>
    </source>
</evidence>
<dbReference type="OrthoDB" id="289051at2"/>
<evidence type="ECO:0000313" key="2">
    <source>
        <dbReference type="EMBL" id="SHE75919.1"/>
    </source>
</evidence>
<feature type="transmembrane region" description="Helical" evidence="1">
    <location>
        <begin position="6"/>
        <end position="22"/>
    </location>
</feature>
<evidence type="ECO:0000256" key="1">
    <source>
        <dbReference type="SAM" id="Phobius"/>
    </source>
</evidence>
<dbReference type="InterPro" id="IPR046125">
    <property type="entry name" value="DUF6122"/>
</dbReference>
<organism evidence="2 3">
    <name type="scientific">Psychroflexus salarius</name>
    <dbReference type="NCBI Taxonomy" id="1155689"/>
    <lineage>
        <taxon>Bacteria</taxon>
        <taxon>Pseudomonadati</taxon>
        <taxon>Bacteroidota</taxon>
        <taxon>Flavobacteriia</taxon>
        <taxon>Flavobacteriales</taxon>
        <taxon>Flavobacteriaceae</taxon>
        <taxon>Psychroflexus</taxon>
    </lineage>
</organism>
<dbReference type="STRING" id="1155689.SAMN05444278_10565"/>